<dbReference type="EMBL" id="CAMGYJ010000002">
    <property type="protein sequence ID" value="CAI0386324.1"/>
    <property type="molecule type" value="Genomic_DNA"/>
</dbReference>
<dbReference type="AlphaFoldDB" id="A0AAV0HM41"/>
<evidence type="ECO:0000313" key="1">
    <source>
        <dbReference type="EMBL" id="CAI0386324.1"/>
    </source>
</evidence>
<keyword evidence="2" id="KW-1185">Reference proteome</keyword>
<sequence length="88" mass="10325">CEQPSEIVEEYVDWFLTRSHPRITHPTDEEPQPRPLLVHQLREQIVDRLGPLLQTRDRSKWEEDGGKLYDMAAGVFELYDQLVGQPPQ</sequence>
<reference evidence="1" key="1">
    <citation type="submission" date="2022-08" db="EMBL/GenBank/DDBJ databases">
        <authorList>
            <person name="Gutierrez-Valencia J."/>
        </authorList>
    </citation>
    <scope>NUCLEOTIDE SEQUENCE</scope>
</reference>
<protein>
    <submittedName>
        <fullName evidence="1">Uncharacterized protein</fullName>
    </submittedName>
</protein>
<name>A0AAV0HM41_9ROSI</name>
<comment type="caution">
    <text evidence="1">The sequence shown here is derived from an EMBL/GenBank/DDBJ whole genome shotgun (WGS) entry which is preliminary data.</text>
</comment>
<dbReference type="Proteomes" id="UP001154282">
    <property type="component" value="Unassembled WGS sequence"/>
</dbReference>
<feature type="non-terminal residue" evidence="1">
    <location>
        <position position="1"/>
    </location>
</feature>
<accession>A0AAV0HM41</accession>
<gene>
    <name evidence="1" type="ORF">LITE_LOCUS5085</name>
</gene>
<organism evidence="1 2">
    <name type="scientific">Linum tenue</name>
    <dbReference type="NCBI Taxonomy" id="586396"/>
    <lineage>
        <taxon>Eukaryota</taxon>
        <taxon>Viridiplantae</taxon>
        <taxon>Streptophyta</taxon>
        <taxon>Embryophyta</taxon>
        <taxon>Tracheophyta</taxon>
        <taxon>Spermatophyta</taxon>
        <taxon>Magnoliopsida</taxon>
        <taxon>eudicotyledons</taxon>
        <taxon>Gunneridae</taxon>
        <taxon>Pentapetalae</taxon>
        <taxon>rosids</taxon>
        <taxon>fabids</taxon>
        <taxon>Malpighiales</taxon>
        <taxon>Linaceae</taxon>
        <taxon>Linum</taxon>
    </lineage>
</organism>
<evidence type="ECO:0000313" key="2">
    <source>
        <dbReference type="Proteomes" id="UP001154282"/>
    </source>
</evidence>
<proteinExistence type="predicted"/>